<evidence type="ECO:0000256" key="2">
    <source>
        <dbReference type="ARBA" id="ARBA00004141"/>
    </source>
</evidence>
<keyword evidence="7 11" id="KW-0862">Zinc</keyword>
<dbReference type="NCBIfam" id="TIGR00054">
    <property type="entry name" value="RIP metalloprotease RseP"/>
    <property type="match status" value="1"/>
</dbReference>
<dbReference type="Proteomes" id="UP001500631">
    <property type="component" value="Unassembled WGS sequence"/>
</dbReference>
<evidence type="ECO:0000256" key="1">
    <source>
        <dbReference type="ARBA" id="ARBA00001947"/>
    </source>
</evidence>
<evidence type="ECO:0000256" key="10">
    <source>
        <dbReference type="ARBA" id="ARBA00023136"/>
    </source>
</evidence>
<dbReference type="Pfam" id="PF17820">
    <property type="entry name" value="PDZ_6"/>
    <property type="match status" value="1"/>
</dbReference>
<evidence type="ECO:0000256" key="11">
    <source>
        <dbReference type="RuleBase" id="RU362031"/>
    </source>
</evidence>
<dbReference type="Gene3D" id="2.30.42.10">
    <property type="match status" value="2"/>
</dbReference>
<evidence type="ECO:0000256" key="9">
    <source>
        <dbReference type="ARBA" id="ARBA00023049"/>
    </source>
</evidence>
<protein>
    <recommendedName>
        <fullName evidence="11">Zinc metalloprotease</fullName>
        <ecNumber evidence="11">3.4.24.-</ecNumber>
    </recommendedName>
</protein>
<dbReference type="Pfam" id="PF02163">
    <property type="entry name" value="Peptidase_M50"/>
    <property type="match status" value="1"/>
</dbReference>
<dbReference type="PANTHER" id="PTHR42837:SF2">
    <property type="entry name" value="MEMBRANE METALLOPROTEASE ARASP2, CHLOROPLASTIC-RELATED"/>
    <property type="match status" value="1"/>
</dbReference>
<evidence type="ECO:0000313" key="13">
    <source>
        <dbReference type="EMBL" id="GAA5098051.1"/>
    </source>
</evidence>
<dbReference type="InterPro" id="IPR001478">
    <property type="entry name" value="PDZ"/>
</dbReference>
<keyword evidence="4 13" id="KW-0645">Protease</keyword>
<keyword evidence="5 11" id="KW-0812">Transmembrane</keyword>
<comment type="subcellular location">
    <subcellularLocation>
        <location evidence="2">Membrane</location>
        <topology evidence="2">Multi-pass membrane protein</topology>
    </subcellularLocation>
</comment>
<evidence type="ECO:0000256" key="6">
    <source>
        <dbReference type="ARBA" id="ARBA00022801"/>
    </source>
</evidence>
<evidence type="ECO:0000256" key="4">
    <source>
        <dbReference type="ARBA" id="ARBA00022670"/>
    </source>
</evidence>
<evidence type="ECO:0000256" key="3">
    <source>
        <dbReference type="ARBA" id="ARBA00007931"/>
    </source>
</evidence>
<dbReference type="GO" id="GO:0006508">
    <property type="term" value="P:proteolysis"/>
    <property type="evidence" value="ECO:0007669"/>
    <property type="project" value="UniProtKB-KW"/>
</dbReference>
<dbReference type="EMBL" id="BAABKE010000003">
    <property type="protein sequence ID" value="GAA5098051.1"/>
    <property type="molecule type" value="Genomic_DNA"/>
</dbReference>
<evidence type="ECO:0000313" key="14">
    <source>
        <dbReference type="Proteomes" id="UP001500631"/>
    </source>
</evidence>
<keyword evidence="11" id="KW-0479">Metal-binding</keyword>
<dbReference type="InterPro" id="IPR004387">
    <property type="entry name" value="Pept_M50_Zn"/>
</dbReference>
<dbReference type="SMART" id="SM00228">
    <property type="entry name" value="PDZ"/>
    <property type="match status" value="2"/>
</dbReference>
<comment type="similarity">
    <text evidence="3 11">Belongs to the peptidase M50B family.</text>
</comment>
<evidence type="ECO:0000256" key="8">
    <source>
        <dbReference type="ARBA" id="ARBA00022989"/>
    </source>
</evidence>
<proteinExistence type="inferred from homology"/>
<evidence type="ECO:0000256" key="5">
    <source>
        <dbReference type="ARBA" id="ARBA00022692"/>
    </source>
</evidence>
<keyword evidence="10 11" id="KW-0472">Membrane</keyword>
<comment type="cofactor">
    <cofactor evidence="1 11">
        <name>Zn(2+)</name>
        <dbReference type="ChEBI" id="CHEBI:29105"/>
    </cofactor>
</comment>
<gene>
    <name evidence="13" type="primary">rseP</name>
    <name evidence="13" type="ORF">GCM10023338_10060</name>
</gene>
<name>A0ABP9MKW0_9GAMM</name>
<reference evidence="14" key="1">
    <citation type="journal article" date="2019" name="Int. J. Syst. Evol. Microbiol.">
        <title>The Global Catalogue of Microorganisms (GCM) 10K type strain sequencing project: providing services to taxonomists for standard genome sequencing and annotation.</title>
        <authorList>
            <consortium name="The Broad Institute Genomics Platform"/>
            <consortium name="The Broad Institute Genome Sequencing Center for Infectious Disease"/>
            <person name="Wu L."/>
            <person name="Ma J."/>
        </authorList>
    </citation>
    <scope>NUCLEOTIDE SEQUENCE [LARGE SCALE GENOMIC DNA]</scope>
    <source>
        <strain evidence="14">JCM 18424</strain>
    </source>
</reference>
<organism evidence="13 14">
    <name type="scientific">Wohlfahrtiimonas larvae</name>
    <dbReference type="NCBI Taxonomy" id="1157986"/>
    <lineage>
        <taxon>Bacteria</taxon>
        <taxon>Pseudomonadati</taxon>
        <taxon>Pseudomonadota</taxon>
        <taxon>Gammaproteobacteria</taxon>
        <taxon>Cardiobacteriales</taxon>
        <taxon>Ignatzschineriaceae</taxon>
        <taxon>Wohlfahrtiimonas</taxon>
    </lineage>
</organism>
<dbReference type="CDD" id="cd06163">
    <property type="entry name" value="S2P-M50_PDZ_RseP-like"/>
    <property type="match status" value="1"/>
</dbReference>
<dbReference type="EC" id="3.4.24.-" evidence="11"/>
<feature type="transmembrane region" description="Helical" evidence="11">
    <location>
        <begin position="12"/>
        <end position="33"/>
    </location>
</feature>
<feature type="transmembrane region" description="Helical" evidence="11">
    <location>
        <begin position="426"/>
        <end position="447"/>
    </location>
</feature>
<evidence type="ECO:0000256" key="7">
    <source>
        <dbReference type="ARBA" id="ARBA00022833"/>
    </source>
</evidence>
<dbReference type="InterPro" id="IPR041489">
    <property type="entry name" value="PDZ_6"/>
</dbReference>
<feature type="transmembrane region" description="Helical" evidence="11">
    <location>
        <begin position="102"/>
        <end position="125"/>
    </location>
</feature>
<dbReference type="PANTHER" id="PTHR42837">
    <property type="entry name" value="REGULATOR OF SIGMA-E PROTEASE RSEP"/>
    <property type="match status" value="1"/>
</dbReference>
<dbReference type="RefSeq" id="WP_077925181.1">
    <property type="nucleotide sequence ID" value="NZ_BAABKE010000003.1"/>
</dbReference>
<keyword evidence="9 11" id="KW-0482">Metalloprotease</keyword>
<comment type="caution">
    <text evidence="13">The sequence shown here is derived from an EMBL/GenBank/DDBJ whole genome shotgun (WGS) entry which is preliminary data.</text>
</comment>
<feature type="domain" description="PDZ" evidence="12">
    <location>
        <begin position="118"/>
        <end position="189"/>
    </location>
</feature>
<feature type="domain" description="PDZ" evidence="12">
    <location>
        <begin position="212"/>
        <end position="282"/>
    </location>
</feature>
<keyword evidence="6 11" id="KW-0378">Hydrolase</keyword>
<dbReference type="SUPFAM" id="SSF50156">
    <property type="entry name" value="PDZ domain-like"/>
    <property type="match status" value="2"/>
</dbReference>
<feature type="transmembrane region" description="Helical" evidence="11">
    <location>
        <begin position="369"/>
        <end position="394"/>
    </location>
</feature>
<dbReference type="GO" id="GO:0008233">
    <property type="term" value="F:peptidase activity"/>
    <property type="evidence" value="ECO:0007669"/>
    <property type="project" value="UniProtKB-KW"/>
</dbReference>
<sequence>MIEWLESFFRSIGGFIILMGILVTIHEYGHFWVARKLGFAVTKFSIGFGKNIWSRQGKDGIEYAIGMIPLGGYVAFVDDAKDHTGQLNGMPFKQGKIWQKTAVVAAGPLANILLAIVLLWGLFMYGVPAYKPYVEVTQKNAPFAEAGLKSGDLVLSVDGEPVRSFEMMMQKLIEYLDDGQAEIIYNREGSVRRTLIDIGAPLQLDAKTDLYKDLGVALYLPPLPPVIGMIVEGGAAANTDLAVGDLITSVAGKPVSEWRDLLQVVSTLKSTESIDVEVLRNHQVKTIAIQPLADESGQLKLGIAVNSEIYKNLITKERLNPVGAFGAAIAKTIDDGAMIFKFIGRMIKGDFHINTMAGPVSIANIAGQALASGLVFFVQLTALFSINIGLLNLLPIPVLDGGRLVGFGIEKLMGKHQFSDSIKIKVLQIGAAMMFIFMAIVIGYDIIRWF</sequence>
<dbReference type="InterPro" id="IPR036034">
    <property type="entry name" value="PDZ_sf"/>
</dbReference>
<evidence type="ECO:0000259" key="12">
    <source>
        <dbReference type="SMART" id="SM00228"/>
    </source>
</evidence>
<keyword evidence="14" id="KW-1185">Reference proteome</keyword>
<keyword evidence="8 11" id="KW-1133">Transmembrane helix</keyword>
<accession>A0ABP9MKW0</accession>
<dbReference type="InterPro" id="IPR008915">
    <property type="entry name" value="Peptidase_M50"/>
</dbReference>